<evidence type="ECO:0000256" key="1">
    <source>
        <dbReference type="ARBA" id="ARBA00009690"/>
    </source>
</evidence>
<evidence type="ECO:0000259" key="13">
    <source>
        <dbReference type="SMART" id="SM00865"/>
    </source>
</evidence>
<evidence type="ECO:0000256" key="3">
    <source>
        <dbReference type="ARBA" id="ARBA00022618"/>
    </source>
</evidence>
<dbReference type="InterPro" id="IPR037103">
    <property type="entry name" value="Tubulin/FtsZ-like_C"/>
</dbReference>
<dbReference type="Pfam" id="PF12327">
    <property type="entry name" value="FtsZ_C"/>
    <property type="match status" value="1"/>
</dbReference>
<feature type="binding site" evidence="8">
    <location>
        <position position="139"/>
    </location>
    <ligand>
        <name>GTP</name>
        <dbReference type="ChEBI" id="CHEBI:37565"/>
    </ligand>
</feature>
<feature type="binding site" evidence="8">
    <location>
        <position position="187"/>
    </location>
    <ligand>
        <name>GTP</name>
        <dbReference type="ChEBI" id="CHEBI:37565"/>
    </ligand>
</feature>
<feature type="binding site" evidence="8">
    <location>
        <begin position="21"/>
        <end position="25"/>
    </location>
    <ligand>
        <name>GTP</name>
        <dbReference type="ChEBI" id="CHEBI:37565"/>
    </ligand>
</feature>
<reference evidence="14 15" key="1">
    <citation type="submission" date="2014-11" db="EMBL/GenBank/DDBJ databases">
        <title>Draft Genome Sequence of Vibrio piscirenalis strains CECT 8603T and CECT 8604, two marine Gammaproteobacterium isolated from cultured gilthead sea bream (Sparus aurata).</title>
        <authorList>
            <person name="Arahal D.R."/>
            <person name="Rodrigo-Torres L."/>
            <person name="Lucena T."/>
            <person name="Pujalte M.J."/>
        </authorList>
    </citation>
    <scope>NUCLEOTIDE SEQUENCE [LARGE SCALE GENOMIC DNA]</scope>
    <source>
        <strain evidence="14 15">DCR 1-4-2</strain>
    </source>
</reference>
<dbReference type="PROSITE" id="PS01134">
    <property type="entry name" value="FTSZ_1"/>
    <property type="match status" value="1"/>
</dbReference>
<dbReference type="InterPro" id="IPR000158">
    <property type="entry name" value="Cell_div_FtsZ"/>
</dbReference>
<keyword evidence="5 8" id="KW-0342">GTP-binding</keyword>
<keyword evidence="15" id="KW-1185">Reference proteome</keyword>
<keyword evidence="2 8" id="KW-0963">Cytoplasm</keyword>
<dbReference type="CDD" id="cd02201">
    <property type="entry name" value="FtsZ_type1"/>
    <property type="match status" value="1"/>
</dbReference>
<evidence type="ECO:0000256" key="9">
    <source>
        <dbReference type="NCBIfam" id="TIGR00065"/>
    </source>
</evidence>
<comment type="similarity">
    <text evidence="1 8 10">Belongs to the FtsZ family.</text>
</comment>
<dbReference type="NCBIfam" id="TIGR00065">
    <property type="entry name" value="ftsZ"/>
    <property type="match status" value="1"/>
</dbReference>
<dbReference type="InterPro" id="IPR045061">
    <property type="entry name" value="FtsZ/CetZ"/>
</dbReference>
<dbReference type="PROSITE" id="PS01135">
    <property type="entry name" value="FTSZ_2"/>
    <property type="match status" value="1"/>
</dbReference>
<evidence type="ECO:0000256" key="11">
    <source>
        <dbReference type="SAM" id="MobiDB-lite"/>
    </source>
</evidence>
<evidence type="ECO:0000256" key="8">
    <source>
        <dbReference type="HAMAP-Rule" id="MF_00909"/>
    </source>
</evidence>
<dbReference type="GO" id="GO:0051258">
    <property type="term" value="P:protein polymerization"/>
    <property type="evidence" value="ECO:0007669"/>
    <property type="project" value="UniProtKB-UniRule"/>
</dbReference>
<comment type="subcellular location">
    <subcellularLocation>
        <location evidence="8">Cytoplasm</location>
    </subcellularLocation>
    <text evidence="8">Assembles at midcell at the inner surface of the cytoplasmic membrane.</text>
</comment>
<dbReference type="Gene3D" id="3.40.50.1440">
    <property type="entry name" value="Tubulin/FtsZ, GTPase domain"/>
    <property type="match status" value="1"/>
</dbReference>
<dbReference type="EMBL" id="JTKH01000008">
    <property type="protein sequence ID" value="KII79896.1"/>
    <property type="molecule type" value="Genomic_DNA"/>
</dbReference>
<sequence length="407" mass="42337">MFEPMMEMSDDAVIKVVGVGGGGGNAVEHMVRESIEGVEFISINTDAQALRKTSVNSVIQIGGDMTKGLGAGANPQVGRDAALEDRDRIKEELTGADMVFIAAGMGGGTGTGAAPVIAEVAKELGILTVAVVTKPFSFEGKKRLAFAEQGIEELSKHVDSLITIPNEKLLKVLGRGITLLEAFASANDVLKNAVQGIAELITRPGMINVDFADVRTVMSEMGHAMMGSGVAKGEDRAEEAAEMAISSPLLEDIDLAGARGVLVNITAGLDMRLDEFETVGNTVKAFASDNATVVIGTSLDPDMADEIRVTVVATGIGNEKKPDITLVAGGKAKVAPVAQPQSQVATQQPAAVKVEEKPVQTLQEKPQVTSPATTSASASNGSGQSTAPKVEKDGYLDIPAFLRRQAD</sequence>
<evidence type="ECO:0000256" key="6">
    <source>
        <dbReference type="ARBA" id="ARBA00023210"/>
    </source>
</evidence>
<organism evidence="14 15">
    <name type="scientific">Vibrio renipiscarius</name>
    <dbReference type="NCBI Taxonomy" id="1461322"/>
    <lineage>
        <taxon>Bacteria</taxon>
        <taxon>Pseudomonadati</taxon>
        <taxon>Pseudomonadota</taxon>
        <taxon>Gammaproteobacteria</taxon>
        <taxon>Vibrionales</taxon>
        <taxon>Vibrionaceae</taxon>
        <taxon>Vibrio</taxon>
    </lineage>
</organism>
<feature type="region of interest" description="Disordered" evidence="11">
    <location>
        <begin position="340"/>
        <end position="407"/>
    </location>
</feature>
<keyword evidence="4 8" id="KW-0547">Nucleotide-binding</keyword>
<dbReference type="SMART" id="SM00865">
    <property type="entry name" value="Tubulin_C"/>
    <property type="match status" value="1"/>
</dbReference>
<evidence type="ECO:0000313" key="15">
    <source>
        <dbReference type="Proteomes" id="UP000031672"/>
    </source>
</evidence>
<keyword evidence="6 8" id="KW-0717">Septation</keyword>
<feature type="binding site" evidence="8">
    <location>
        <position position="143"/>
    </location>
    <ligand>
        <name>GTP</name>
        <dbReference type="ChEBI" id="CHEBI:37565"/>
    </ligand>
</feature>
<keyword evidence="3 8" id="KW-0132">Cell division</keyword>
<dbReference type="SUPFAM" id="SSF55307">
    <property type="entry name" value="Tubulin C-terminal domain-like"/>
    <property type="match status" value="1"/>
</dbReference>
<comment type="function">
    <text evidence="8 10">Essential cell division protein that forms a contractile ring structure (Z ring) at the future cell division site. The regulation of the ring assembly controls the timing and the location of cell division. One of the functions of the FtsZ ring is to recruit other cell division proteins to the septum to produce a new cell wall between the dividing cells. Binds GTP and shows GTPase activity.</text>
</comment>
<feature type="domain" description="Tubulin/FtsZ 2-layer sandwich" evidence="13">
    <location>
        <begin position="207"/>
        <end position="325"/>
    </location>
</feature>
<protein>
    <recommendedName>
        <fullName evidence="8 9">Cell division protein FtsZ</fullName>
    </recommendedName>
</protein>
<dbReference type="Gene3D" id="3.30.1330.20">
    <property type="entry name" value="Tubulin/FtsZ, C-terminal domain"/>
    <property type="match status" value="1"/>
</dbReference>
<proteinExistence type="inferred from homology"/>
<keyword evidence="7 8" id="KW-0131">Cell cycle</keyword>
<evidence type="ECO:0000313" key="14">
    <source>
        <dbReference type="EMBL" id="KII79896.1"/>
    </source>
</evidence>
<dbReference type="GO" id="GO:0005525">
    <property type="term" value="F:GTP binding"/>
    <property type="evidence" value="ECO:0007669"/>
    <property type="project" value="UniProtKB-UniRule"/>
</dbReference>
<dbReference type="Pfam" id="PF00091">
    <property type="entry name" value="Tubulin"/>
    <property type="match status" value="1"/>
</dbReference>
<dbReference type="InterPro" id="IPR018316">
    <property type="entry name" value="Tubulin/FtsZ_2-layer-sand-dom"/>
</dbReference>
<dbReference type="GO" id="GO:0003924">
    <property type="term" value="F:GTPase activity"/>
    <property type="evidence" value="ECO:0007669"/>
    <property type="project" value="UniProtKB-UniRule"/>
</dbReference>
<comment type="subunit">
    <text evidence="8">Homodimer. Polymerizes to form a dynamic ring structure in a strictly GTP-dependent manner. Interacts directly with several other division proteins.</text>
</comment>
<dbReference type="InterPro" id="IPR008280">
    <property type="entry name" value="Tub_FtsZ_C"/>
</dbReference>
<dbReference type="PRINTS" id="PR00423">
    <property type="entry name" value="CELLDVISFTSZ"/>
</dbReference>
<dbReference type="GO" id="GO:0043093">
    <property type="term" value="P:FtsZ-dependent cytokinesis"/>
    <property type="evidence" value="ECO:0007669"/>
    <property type="project" value="UniProtKB-UniRule"/>
</dbReference>
<dbReference type="GO" id="GO:0005737">
    <property type="term" value="C:cytoplasm"/>
    <property type="evidence" value="ECO:0007669"/>
    <property type="project" value="UniProtKB-SubCell"/>
</dbReference>
<dbReference type="SMART" id="SM00864">
    <property type="entry name" value="Tubulin"/>
    <property type="match status" value="1"/>
</dbReference>
<dbReference type="PANTHER" id="PTHR30314:SF3">
    <property type="entry name" value="MITOCHONDRIAL DIVISION PROTEIN FSZA"/>
    <property type="match status" value="1"/>
</dbReference>
<dbReference type="InterPro" id="IPR036525">
    <property type="entry name" value="Tubulin/FtsZ_GTPase_sf"/>
</dbReference>
<name>A0A0C2NK85_9VIBR</name>
<dbReference type="GO" id="GO:0032153">
    <property type="term" value="C:cell division site"/>
    <property type="evidence" value="ECO:0007669"/>
    <property type="project" value="UniProtKB-UniRule"/>
</dbReference>
<dbReference type="SUPFAM" id="SSF52490">
    <property type="entry name" value="Tubulin nucleotide-binding domain-like"/>
    <property type="match status" value="1"/>
</dbReference>
<dbReference type="GO" id="GO:0000917">
    <property type="term" value="P:division septum assembly"/>
    <property type="evidence" value="ECO:0007669"/>
    <property type="project" value="UniProtKB-KW"/>
</dbReference>
<feature type="binding site" evidence="8">
    <location>
        <begin position="108"/>
        <end position="110"/>
    </location>
    <ligand>
        <name>GTP</name>
        <dbReference type="ChEBI" id="CHEBI:37565"/>
    </ligand>
</feature>
<dbReference type="STRING" id="1461322.OJ16_07780"/>
<dbReference type="Proteomes" id="UP000031672">
    <property type="component" value="Unassembled WGS sequence"/>
</dbReference>
<dbReference type="AlphaFoldDB" id="A0A0C2NK85"/>
<feature type="domain" description="Tubulin/FtsZ GTPase" evidence="12">
    <location>
        <begin position="13"/>
        <end position="205"/>
    </location>
</feature>
<dbReference type="OrthoDB" id="9813375at2"/>
<dbReference type="RefSeq" id="WP_040989071.1">
    <property type="nucleotide sequence ID" value="NZ_JBFRUC010000013.1"/>
</dbReference>
<dbReference type="InterPro" id="IPR024757">
    <property type="entry name" value="FtsZ_C"/>
</dbReference>
<evidence type="ECO:0000256" key="5">
    <source>
        <dbReference type="ARBA" id="ARBA00023134"/>
    </source>
</evidence>
<dbReference type="FunFam" id="3.30.1330.20:FF:000004">
    <property type="entry name" value="Cell division protein FtsZ"/>
    <property type="match status" value="1"/>
</dbReference>
<feature type="compositionally biased region" description="Low complexity" evidence="11">
    <location>
        <begin position="369"/>
        <end position="387"/>
    </location>
</feature>
<dbReference type="InterPro" id="IPR003008">
    <property type="entry name" value="Tubulin_FtsZ_GTPase"/>
</dbReference>
<gene>
    <name evidence="8" type="primary">ftsZ</name>
    <name evidence="14" type="ORF">OJ16_07780</name>
</gene>
<dbReference type="HAMAP" id="MF_00909">
    <property type="entry name" value="FtsZ"/>
    <property type="match status" value="1"/>
</dbReference>
<evidence type="ECO:0000256" key="10">
    <source>
        <dbReference type="RuleBase" id="RU000631"/>
    </source>
</evidence>
<accession>A0A0C2JQ04</accession>
<evidence type="ECO:0000259" key="12">
    <source>
        <dbReference type="SMART" id="SM00864"/>
    </source>
</evidence>
<dbReference type="FunFam" id="3.40.50.1440:FF:000023">
    <property type="entry name" value="Cell division protein FtsZ"/>
    <property type="match status" value="1"/>
</dbReference>
<comment type="caution">
    <text evidence="14">The sequence shown here is derived from an EMBL/GenBank/DDBJ whole genome shotgun (WGS) entry which is preliminary data.</text>
</comment>
<feature type="compositionally biased region" description="Polar residues" evidence="11">
    <location>
        <begin position="340"/>
        <end position="349"/>
    </location>
</feature>
<evidence type="ECO:0000256" key="4">
    <source>
        <dbReference type="ARBA" id="ARBA00022741"/>
    </source>
</evidence>
<evidence type="ECO:0000256" key="7">
    <source>
        <dbReference type="ARBA" id="ARBA00023306"/>
    </source>
</evidence>
<evidence type="ECO:0000256" key="2">
    <source>
        <dbReference type="ARBA" id="ARBA00022490"/>
    </source>
</evidence>
<accession>A0A0C2NK85</accession>
<dbReference type="PANTHER" id="PTHR30314">
    <property type="entry name" value="CELL DIVISION PROTEIN FTSZ-RELATED"/>
    <property type="match status" value="1"/>
</dbReference>
<dbReference type="InterPro" id="IPR020805">
    <property type="entry name" value="Cell_div_FtsZ_CS"/>
</dbReference>